<organism evidence="2 3">
    <name type="scientific">Caulobacter endophyticus</name>
    <dbReference type="NCBI Taxonomy" id="2172652"/>
    <lineage>
        <taxon>Bacteria</taxon>
        <taxon>Pseudomonadati</taxon>
        <taxon>Pseudomonadota</taxon>
        <taxon>Alphaproteobacteria</taxon>
        <taxon>Caulobacterales</taxon>
        <taxon>Caulobacteraceae</taxon>
        <taxon>Caulobacter</taxon>
    </lineage>
</organism>
<evidence type="ECO:0000313" key="2">
    <source>
        <dbReference type="EMBL" id="PVM91506.1"/>
    </source>
</evidence>
<evidence type="ECO:0000313" key="3">
    <source>
        <dbReference type="Proteomes" id="UP000245073"/>
    </source>
</evidence>
<comment type="caution">
    <text evidence="2">The sequence shown here is derived from an EMBL/GenBank/DDBJ whole genome shotgun (WGS) entry which is preliminary data.</text>
</comment>
<dbReference type="OrthoDB" id="7189343at2"/>
<keyword evidence="3" id="KW-1185">Reference proteome</keyword>
<keyword evidence="1" id="KW-0732">Signal</keyword>
<evidence type="ECO:0008006" key="4">
    <source>
        <dbReference type="Google" id="ProtNLM"/>
    </source>
</evidence>
<name>A0A2T9K6A0_9CAUL</name>
<reference evidence="2 3" key="1">
    <citation type="submission" date="2018-04" db="EMBL/GenBank/DDBJ databases">
        <title>The genome sequence of Caulobacter sp. 744.</title>
        <authorList>
            <person name="Gao J."/>
            <person name="Sun J."/>
        </authorList>
    </citation>
    <scope>NUCLEOTIDE SEQUENCE [LARGE SCALE GENOMIC DNA]</scope>
    <source>
        <strain evidence="2 3">774</strain>
    </source>
</reference>
<proteinExistence type="predicted"/>
<gene>
    <name evidence="2" type="ORF">DDF67_06760</name>
</gene>
<dbReference type="RefSeq" id="WP_109100147.1">
    <property type="nucleotide sequence ID" value="NZ_QDKQ01000029.1"/>
</dbReference>
<feature type="signal peptide" evidence="1">
    <location>
        <begin position="1"/>
        <end position="19"/>
    </location>
</feature>
<feature type="chain" id="PRO_5015500332" description="VCBS repeat-containing protein" evidence="1">
    <location>
        <begin position="20"/>
        <end position="150"/>
    </location>
</feature>
<protein>
    <recommendedName>
        <fullName evidence="4">VCBS repeat-containing protein</fullName>
    </recommendedName>
</protein>
<dbReference type="Proteomes" id="UP000245073">
    <property type="component" value="Unassembled WGS sequence"/>
</dbReference>
<dbReference type="EMBL" id="QDKQ01000029">
    <property type="protein sequence ID" value="PVM91506.1"/>
    <property type="molecule type" value="Genomic_DNA"/>
</dbReference>
<sequence>MRRVLKAAGLLAVAMLAMAGARTTVPDLPRAEGEPELLAPNGRRGMGVDLNEIRIFFAGGYDGEGIRRANMKFVRSIHGMTFYKVEGRLYVDRDGDHVIDAGAAYVPETGLVVADWNCDGRGDQILLSMRPTPKGGIKDLLRRARAEGAR</sequence>
<accession>A0A2T9K6A0</accession>
<evidence type="ECO:0000256" key="1">
    <source>
        <dbReference type="SAM" id="SignalP"/>
    </source>
</evidence>
<dbReference type="AlphaFoldDB" id="A0A2T9K6A0"/>